<feature type="chain" id="PRO_5041297703" evidence="1">
    <location>
        <begin position="23"/>
        <end position="484"/>
    </location>
</feature>
<feature type="signal peptide" evidence="1">
    <location>
        <begin position="1"/>
        <end position="22"/>
    </location>
</feature>
<organism evidence="2 3">
    <name type="scientific">Mesorhabditis spiculigera</name>
    <dbReference type="NCBI Taxonomy" id="96644"/>
    <lineage>
        <taxon>Eukaryota</taxon>
        <taxon>Metazoa</taxon>
        <taxon>Ecdysozoa</taxon>
        <taxon>Nematoda</taxon>
        <taxon>Chromadorea</taxon>
        <taxon>Rhabditida</taxon>
        <taxon>Rhabditina</taxon>
        <taxon>Rhabditomorpha</taxon>
        <taxon>Rhabditoidea</taxon>
        <taxon>Rhabditidae</taxon>
        <taxon>Mesorhabditinae</taxon>
        <taxon>Mesorhabditis</taxon>
    </lineage>
</organism>
<name>A0AA36CFW1_9BILA</name>
<dbReference type="Proteomes" id="UP001177023">
    <property type="component" value="Unassembled WGS sequence"/>
</dbReference>
<keyword evidence="3" id="KW-1185">Reference proteome</keyword>
<reference evidence="2" key="1">
    <citation type="submission" date="2023-06" db="EMBL/GenBank/DDBJ databases">
        <authorList>
            <person name="Delattre M."/>
        </authorList>
    </citation>
    <scope>NUCLEOTIDE SEQUENCE</scope>
    <source>
        <strain evidence="2">AF72</strain>
    </source>
</reference>
<proteinExistence type="predicted"/>
<sequence>MLPSKIAYALLFLQIAPSLGPGGPVVSAKLQFHYEPGAVDLGRITKAEWAAVQSDLFRYENALESFRKANGSDGYVKPGQAGQLQESVQSWIDASSLEYRRYAQIIYCEDSNKNSGMVWGWKCLEPAFCQEMRVSDLCVLFVFFQRDKFPTPNVTLAEERVPLYKKMGDAELFYRAGSREPSWRDASMLPIYDNIMPGYYVKIWPKSAETTEDHTAIQHDSARLSELEWNTELEVRDKLLKAVADAIAPQPVQEIPEAVTAGRLTPDEWKAVSQDQSLCHYRLYHWLNQNGTRRGFRPGKFAHPDQFPHLRNLIQDWFMDSSSQIFRRFAHLFFDANGGHTSNMVWGWKCSEPALCWRTKLDDNLSIIFFWIKRDEHPASDVNLLEERMPQHAEKARKAIEAKVGGLDFSMARYIDHFGKSLPTKQQMEQLDVLDESMTAYFVKLWEKDDEDRLGVTAIQAESGSTCILCFSFNAAQRWQAGAK</sequence>
<keyword evidence="1" id="KW-0732">Signal</keyword>
<dbReference type="EMBL" id="CATQJA010001648">
    <property type="protein sequence ID" value="CAJ0568062.1"/>
    <property type="molecule type" value="Genomic_DNA"/>
</dbReference>
<comment type="caution">
    <text evidence="2">The sequence shown here is derived from an EMBL/GenBank/DDBJ whole genome shotgun (WGS) entry which is preliminary data.</text>
</comment>
<accession>A0AA36CFW1</accession>
<evidence type="ECO:0000256" key="1">
    <source>
        <dbReference type="SAM" id="SignalP"/>
    </source>
</evidence>
<feature type="non-terminal residue" evidence="2">
    <location>
        <position position="484"/>
    </location>
</feature>
<evidence type="ECO:0000313" key="2">
    <source>
        <dbReference type="EMBL" id="CAJ0568062.1"/>
    </source>
</evidence>
<evidence type="ECO:0000313" key="3">
    <source>
        <dbReference type="Proteomes" id="UP001177023"/>
    </source>
</evidence>
<protein>
    <submittedName>
        <fullName evidence="2">Uncharacterized protein</fullName>
    </submittedName>
</protein>
<gene>
    <name evidence="2" type="ORF">MSPICULIGERA_LOCUS6589</name>
</gene>
<dbReference type="AlphaFoldDB" id="A0AA36CFW1"/>